<evidence type="ECO:0000256" key="2">
    <source>
        <dbReference type="ARBA" id="ARBA00009347"/>
    </source>
</evidence>
<reference evidence="9 10" key="1">
    <citation type="submission" date="2018-01" db="EMBL/GenBank/DDBJ databases">
        <authorList>
            <person name="Clerissi C."/>
        </authorList>
    </citation>
    <scope>NUCLEOTIDE SEQUENCE [LARGE SCALE GENOMIC DNA]</scope>
    <source>
        <strain evidence="9">Cupriavidus taiwanensis LMG 19430</strain>
    </source>
</reference>
<dbReference type="EC" id="1.3.8.-" evidence="9"/>
<evidence type="ECO:0000256" key="5">
    <source>
        <dbReference type="ARBA" id="ARBA00023002"/>
    </source>
</evidence>
<evidence type="ECO:0000313" key="10">
    <source>
        <dbReference type="Proteomes" id="UP000257016"/>
    </source>
</evidence>
<protein>
    <submittedName>
        <fullName evidence="9">ACYL-COA DEHYDROGENASE OXIDOREDUCTASE PROTEIN</fullName>
        <ecNumber evidence="9">1.3.8.-</ecNumber>
    </submittedName>
</protein>
<feature type="domain" description="Acyl-CoA dehydrogenase/oxidase N-terminal" evidence="8">
    <location>
        <begin position="32"/>
        <end position="143"/>
    </location>
</feature>
<dbReference type="InterPro" id="IPR006091">
    <property type="entry name" value="Acyl-CoA_Oxase/DH_mid-dom"/>
</dbReference>
<dbReference type="InterPro" id="IPR052161">
    <property type="entry name" value="Mycobact_Acyl-CoA_DH"/>
</dbReference>
<name>A0A975XMJ9_9BURK</name>
<dbReference type="Proteomes" id="UP000257016">
    <property type="component" value="Unassembled WGS sequence"/>
</dbReference>
<evidence type="ECO:0000256" key="3">
    <source>
        <dbReference type="ARBA" id="ARBA00022630"/>
    </source>
</evidence>
<dbReference type="GO" id="GO:0050660">
    <property type="term" value="F:flavin adenine dinucleotide binding"/>
    <property type="evidence" value="ECO:0007669"/>
    <property type="project" value="InterPro"/>
</dbReference>
<organism evidence="9 10">
    <name type="scientific">Cupriavidus taiwanensis</name>
    <dbReference type="NCBI Taxonomy" id="164546"/>
    <lineage>
        <taxon>Bacteria</taxon>
        <taxon>Pseudomonadati</taxon>
        <taxon>Pseudomonadota</taxon>
        <taxon>Betaproteobacteria</taxon>
        <taxon>Burkholderiales</taxon>
        <taxon>Burkholderiaceae</taxon>
        <taxon>Cupriavidus</taxon>
    </lineage>
</organism>
<dbReference type="GO" id="GO:0005886">
    <property type="term" value="C:plasma membrane"/>
    <property type="evidence" value="ECO:0007669"/>
    <property type="project" value="TreeGrafter"/>
</dbReference>
<feature type="domain" description="Acyl-CoA dehydrogenase/oxidase C-terminal" evidence="6">
    <location>
        <begin position="260"/>
        <end position="420"/>
    </location>
</feature>
<proteinExistence type="inferred from homology"/>
<keyword evidence="4" id="KW-0274">FAD</keyword>
<dbReference type="Gene3D" id="1.20.140.10">
    <property type="entry name" value="Butyryl-CoA Dehydrogenase, subunit A, domain 3"/>
    <property type="match status" value="1"/>
</dbReference>
<dbReference type="GO" id="GO:0016627">
    <property type="term" value="F:oxidoreductase activity, acting on the CH-CH group of donors"/>
    <property type="evidence" value="ECO:0007669"/>
    <property type="project" value="InterPro"/>
</dbReference>
<dbReference type="Gene3D" id="2.40.110.10">
    <property type="entry name" value="Butyryl-CoA Dehydrogenase, subunit A, domain 2"/>
    <property type="match status" value="1"/>
</dbReference>
<dbReference type="PANTHER" id="PTHR43292:SF3">
    <property type="entry name" value="ACYL-COA DEHYDROGENASE FADE29"/>
    <property type="match status" value="1"/>
</dbReference>
<dbReference type="Gene3D" id="1.10.540.10">
    <property type="entry name" value="Acyl-CoA dehydrogenase/oxidase, N-terminal domain"/>
    <property type="match status" value="1"/>
</dbReference>
<comment type="cofactor">
    <cofactor evidence="1">
        <name>FAD</name>
        <dbReference type="ChEBI" id="CHEBI:57692"/>
    </cofactor>
</comment>
<comment type="similarity">
    <text evidence="2">Belongs to the acyl-CoA dehydrogenase family.</text>
</comment>
<dbReference type="Pfam" id="PF02770">
    <property type="entry name" value="Acyl-CoA_dh_M"/>
    <property type="match status" value="1"/>
</dbReference>
<dbReference type="InterPro" id="IPR046373">
    <property type="entry name" value="Acyl-CoA_Oxase/DH_mid-dom_sf"/>
</dbReference>
<evidence type="ECO:0000256" key="1">
    <source>
        <dbReference type="ARBA" id="ARBA00001974"/>
    </source>
</evidence>
<evidence type="ECO:0000259" key="8">
    <source>
        <dbReference type="Pfam" id="PF02771"/>
    </source>
</evidence>
<dbReference type="Pfam" id="PF00441">
    <property type="entry name" value="Acyl-CoA_dh_1"/>
    <property type="match status" value="1"/>
</dbReference>
<dbReference type="SUPFAM" id="SSF56645">
    <property type="entry name" value="Acyl-CoA dehydrogenase NM domain-like"/>
    <property type="match status" value="1"/>
</dbReference>
<keyword evidence="3" id="KW-0285">Flavoprotein</keyword>
<dbReference type="FunFam" id="2.40.110.10:FF:000011">
    <property type="entry name" value="Acyl-CoA dehydrogenase FadE34"/>
    <property type="match status" value="1"/>
</dbReference>
<accession>A0A975XMJ9</accession>
<evidence type="ECO:0000259" key="7">
    <source>
        <dbReference type="Pfam" id="PF02770"/>
    </source>
</evidence>
<dbReference type="PANTHER" id="PTHR43292">
    <property type="entry name" value="ACYL-COA DEHYDROGENASE"/>
    <property type="match status" value="1"/>
</dbReference>
<dbReference type="EMBL" id="OFSN01000022">
    <property type="protein sequence ID" value="SOY75140.1"/>
    <property type="molecule type" value="Genomic_DNA"/>
</dbReference>
<dbReference type="InterPro" id="IPR037069">
    <property type="entry name" value="AcylCoA_DH/ox_N_sf"/>
</dbReference>
<gene>
    <name evidence="9" type="ORF">CBM2586_B40133</name>
</gene>
<dbReference type="InterPro" id="IPR036250">
    <property type="entry name" value="AcylCo_DH-like_C"/>
</dbReference>
<keyword evidence="5 9" id="KW-0560">Oxidoreductase</keyword>
<feature type="domain" description="Acyl-CoA oxidase/dehydrogenase middle" evidence="7">
    <location>
        <begin position="151"/>
        <end position="244"/>
    </location>
</feature>
<evidence type="ECO:0000259" key="6">
    <source>
        <dbReference type="Pfam" id="PF00441"/>
    </source>
</evidence>
<dbReference type="SUPFAM" id="SSF47203">
    <property type="entry name" value="Acyl-CoA dehydrogenase C-terminal domain-like"/>
    <property type="match status" value="1"/>
</dbReference>
<dbReference type="AlphaFoldDB" id="A0A975XMJ9"/>
<dbReference type="InterPro" id="IPR009075">
    <property type="entry name" value="AcylCo_DH/oxidase_C"/>
</dbReference>
<evidence type="ECO:0000313" key="9">
    <source>
        <dbReference type="EMBL" id="SOY75140.1"/>
    </source>
</evidence>
<sequence length="423" mass="47369">MARCTTGNIAGLHAAARSPRTTGDIQMDLRFTAEEQAFREEVRAFVQEKLPEDIRNKVLNHQRVEKDDYVRWHRILQAQGWGAPTWPKQWGGTGWTALQRLIFEIETFRAGAPRLLPFGLTMIGPVLMKYASPEMQQRFLPRIPGVEDFWCQGYSEPGSGSDLASLKTRAVRKGDKYIVNGQKTWTTMAHFADWIFCLVRTDPEAKAQEGISMLLIEMKSPGVTVRPITTLDGGHDVNETWFEDVEVPVENLVGEENRAWTYAKYLLGHERTGIAGIGHCHRELRQLKHYAAQATDGAGRPLIEDVRMRDKIARVEMDIMALEMLLLRVATQAAGTPGPEASIVKIRGSEVQQDLAMLMMEVAGPNAWPYSPDWLEPGATQPVSGPEWAAPAASTYYDMRKTSIYGGATEVQKNIISKMILGF</sequence>
<comment type="caution">
    <text evidence="9">The sequence shown here is derived from an EMBL/GenBank/DDBJ whole genome shotgun (WGS) entry which is preliminary data.</text>
</comment>
<dbReference type="InterPro" id="IPR013786">
    <property type="entry name" value="AcylCoA_DH/ox_N"/>
</dbReference>
<evidence type="ECO:0000256" key="4">
    <source>
        <dbReference type="ARBA" id="ARBA00022827"/>
    </source>
</evidence>
<dbReference type="Pfam" id="PF02771">
    <property type="entry name" value="Acyl-CoA_dh_N"/>
    <property type="match status" value="1"/>
</dbReference>
<dbReference type="InterPro" id="IPR009100">
    <property type="entry name" value="AcylCoA_DH/oxidase_NM_dom_sf"/>
</dbReference>